<dbReference type="PANTHER" id="PTHR44757">
    <property type="entry name" value="DIGUANYLATE CYCLASE DGCP"/>
    <property type="match status" value="1"/>
</dbReference>
<name>A0A9X8UH44_9FIRM</name>
<dbReference type="InterPro" id="IPR000160">
    <property type="entry name" value="GGDEF_dom"/>
</dbReference>
<dbReference type="InterPro" id="IPR043128">
    <property type="entry name" value="Rev_trsase/Diguanyl_cyclase"/>
</dbReference>
<dbReference type="SMART" id="SM00267">
    <property type="entry name" value="GGDEF"/>
    <property type="match status" value="1"/>
</dbReference>
<dbReference type="Pfam" id="PF08447">
    <property type="entry name" value="PAS_3"/>
    <property type="match status" value="1"/>
</dbReference>
<dbReference type="NCBIfam" id="TIGR00229">
    <property type="entry name" value="sensory_box"/>
    <property type="match status" value="1"/>
</dbReference>
<feature type="domain" description="GGDEF" evidence="1">
    <location>
        <begin position="435"/>
        <end position="564"/>
    </location>
</feature>
<dbReference type="Pfam" id="PF00990">
    <property type="entry name" value="GGDEF"/>
    <property type="match status" value="1"/>
</dbReference>
<dbReference type="EMBL" id="SLUK01000013">
    <property type="protein sequence ID" value="TCL41586.1"/>
    <property type="molecule type" value="Genomic_DNA"/>
</dbReference>
<dbReference type="Proteomes" id="UP000294682">
    <property type="component" value="Unassembled WGS sequence"/>
</dbReference>
<dbReference type="InterPro" id="IPR052155">
    <property type="entry name" value="Biofilm_reg_signaling"/>
</dbReference>
<dbReference type="AlphaFoldDB" id="A0A9X8UH44"/>
<dbReference type="PROSITE" id="PS50887">
    <property type="entry name" value="GGDEF"/>
    <property type="match status" value="1"/>
</dbReference>
<evidence type="ECO:0000313" key="3">
    <source>
        <dbReference type="Proteomes" id="UP000294682"/>
    </source>
</evidence>
<dbReference type="InterPro" id="IPR029787">
    <property type="entry name" value="Nucleotide_cyclase"/>
</dbReference>
<dbReference type="CDD" id="cd01949">
    <property type="entry name" value="GGDEF"/>
    <property type="match status" value="1"/>
</dbReference>
<dbReference type="Gene3D" id="3.30.70.270">
    <property type="match status" value="1"/>
</dbReference>
<sequence length="567" mass="65173">MDDSVYPAAVLPARQKAPLAEEIPCGIFRMVLDERMSLLYGNEYFYRCFGYSAEAAAKEGFDNCRFILEGDEYSRVLQEMRGHIAHGQYHFELENRCVTRSREQIWVLVRAVYDPEEGTMLGAVFNITDRKRAEEALRISEEENRIAIGQSGKIICRYDIRSRTLSLPEGAARMLGTGPVVPDAFNHFAACGAVAPECAADCRRFADQMHAGQDKGSGTFRMWNSEKGCFCWYHVDYTLVCDDKGEPASAILSYYDCTDLHEKEVAYRRWRQTYEEKVKDCISYYEFNLTDDICGRLEGQVATQIPEALRASFSQITDYAAEHFVHPEDRRKYEQALDRKALLRKHREGVHELCCEHRRYDERGLVRWALLEIQMIDDPFSDAVRAFVLIKSIDEEKRRQLQMKQLSQSDPLTGIYNRRALISHLSPLLRRDGEGQHAFVILDIDHFKELNDTQGHQAGDQALIEVARGLQAGLHGGDLCGRLGGDEFLIFLRDVLSDEDVHLRLDALRVSLMQPSRQYRLSGSFGVARFPQDGLNFRLLYQKADLALYEAKRRGRDQVVQYREIER</sequence>
<comment type="caution">
    <text evidence="2">The sequence shown here is derived from an EMBL/GenBank/DDBJ whole genome shotgun (WGS) entry which is preliminary data.</text>
</comment>
<dbReference type="NCBIfam" id="TIGR00254">
    <property type="entry name" value="GGDEF"/>
    <property type="match status" value="1"/>
</dbReference>
<dbReference type="InterPro" id="IPR000014">
    <property type="entry name" value="PAS"/>
</dbReference>
<organism evidence="2 3">
    <name type="scientific">Harryflintia acetispora</name>
    <dbReference type="NCBI Taxonomy" id="1849041"/>
    <lineage>
        <taxon>Bacteria</taxon>
        <taxon>Bacillati</taxon>
        <taxon>Bacillota</taxon>
        <taxon>Clostridia</taxon>
        <taxon>Eubacteriales</taxon>
        <taxon>Oscillospiraceae</taxon>
        <taxon>Harryflintia</taxon>
    </lineage>
</organism>
<dbReference type="RefSeq" id="WP_165873228.1">
    <property type="nucleotide sequence ID" value="NZ_JADNAH010000076.1"/>
</dbReference>
<dbReference type="PANTHER" id="PTHR44757:SF2">
    <property type="entry name" value="BIOFILM ARCHITECTURE MAINTENANCE PROTEIN MBAA"/>
    <property type="match status" value="1"/>
</dbReference>
<keyword evidence="3" id="KW-1185">Reference proteome</keyword>
<gene>
    <name evidence="2" type="ORF">EDD78_11360</name>
</gene>
<reference evidence="2 3" key="1">
    <citation type="submission" date="2019-03" db="EMBL/GenBank/DDBJ databases">
        <title>Genomic Encyclopedia of Type Strains, Phase IV (KMG-IV): sequencing the most valuable type-strain genomes for metagenomic binning, comparative biology and taxonomic classification.</title>
        <authorList>
            <person name="Goeker M."/>
        </authorList>
    </citation>
    <scope>NUCLEOTIDE SEQUENCE [LARGE SCALE GENOMIC DNA]</scope>
    <source>
        <strain evidence="2 3">DSM 100433</strain>
    </source>
</reference>
<dbReference type="InterPro" id="IPR013655">
    <property type="entry name" value="PAS_fold_3"/>
</dbReference>
<accession>A0A9X8UH44</accession>
<dbReference type="Gene3D" id="3.30.450.20">
    <property type="entry name" value="PAS domain"/>
    <property type="match status" value="3"/>
</dbReference>
<dbReference type="InterPro" id="IPR035965">
    <property type="entry name" value="PAS-like_dom_sf"/>
</dbReference>
<proteinExistence type="predicted"/>
<evidence type="ECO:0000259" key="1">
    <source>
        <dbReference type="PROSITE" id="PS50887"/>
    </source>
</evidence>
<evidence type="ECO:0000313" key="2">
    <source>
        <dbReference type="EMBL" id="TCL41586.1"/>
    </source>
</evidence>
<dbReference type="SUPFAM" id="SSF55073">
    <property type="entry name" value="Nucleotide cyclase"/>
    <property type="match status" value="1"/>
</dbReference>
<protein>
    <submittedName>
        <fullName evidence="2">PAS domain S-box-containing protein/diguanylate cyclase (GGDEF)-like protein</fullName>
    </submittedName>
</protein>
<dbReference type="SUPFAM" id="SSF55785">
    <property type="entry name" value="PYP-like sensor domain (PAS domain)"/>
    <property type="match status" value="2"/>
</dbReference>